<proteinExistence type="inferred from homology"/>
<sequence length="243" mass="28016">MKLSNSDIRQTDILLTPKVRDEIVKINSVILGISGGPASGKTVVSEKIISHLISYGIPKNDIAIIGMSSYYKELTPESKQAAINGNYNFDHPDSFDEDKMFTDLINLKHKKRIKIRLYDFVNFEFLGNEEKIIKPNKVIIFEGILSFYFEKIRNLFDVKLFIDSESDIRLSRIIYRDMNDRKREMADVIDHYTKFIKISFESFCLPTKKYADVIIPRGVDNEIAIEVVAKYISNIINTSECIK</sequence>
<evidence type="ECO:0000256" key="1">
    <source>
        <dbReference type="ARBA" id="ARBA00004690"/>
    </source>
</evidence>
<dbReference type="CDD" id="cd02023">
    <property type="entry name" value="UMPK"/>
    <property type="match status" value="1"/>
</dbReference>
<dbReference type="GO" id="GO:0044211">
    <property type="term" value="P:CTP salvage"/>
    <property type="evidence" value="ECO:0007669"/>
    <property type="project" value="UniProtKB-UniPathway"/>
</dbReference>
<keyword evidence="5" id="KW-0547">Nucleotide-binding</keyword>
<organism evidence="10 11">
    <name type="scientific">Intoshia linei</name>
    <dbReference type="NCBI Taxonomy" id="1819745"/>
    <lineage>
        <taxon>Eukaryota</taxon>
        <taxon>Metazoa</taxon>
        <taxon>Spiralia</taxon>
        <taxon>Lophotrochozoa</taxon>
        <taxon>Mesozoa</taxon>
        <taxon>Orthonectida</taxon>
        <taxon>Rhopaluridae</taxon>
        <taxon>Intoshia</taxon>
    </lineage>
</organism>
<evidence type="ECO:0000313" key="10">
    <source>
        <dbReference type="EMBL" id="OAF70361.1"/>
    </source>
</evidence>
<dbReference type="InterPro" id="IPR006083">
    <property type="entry name" value="PRK/URK"/>
</dbReference>
<comment type="similarity">
    <text evidence="2">Belongs to the uridine kinase family.</text>
</comment>
<evidence type="ECO:0000256" key="6">
    <source>
        <dbReference type="ARBA" id="ARBA00022777"/>
    </source>
</evidence>
<evidence type="ECO:0000256" key="2">
    <source>
        <dbReference type="ARBA" id="ARBA00005408"/>
    </source>
</evidence>
<evidence type="ECO:0000256" key="4">
    <source>
        <dbReference type="ARBA" id="ARBA00022679"/>
    </source>
</evidence>
<accession>A0A177B9Y8</accession>
<dbReference type="GO" id="GO:0004849">
    <property type="term" value="F:uridine kinase activity"/>
    <property type="evidence" value="ECO:0007669"/>
    <property type="project" value="UniProtKB-EC"/>
</dbReference>
<keyword evidence="11" id="KW-1185">Reference proteome</keyword>
<comment type="catalytic activity">
    <reaction evidence="7">
        <text>cytidine + ATP = CMP + ADP + H(+)</text>
        <dbReference type="Rhea" id="RHEA:24674"/>
        <dbReference type="ChEBI" id="CHEBI:15378"/>
        <dbReference type="ChEBI" id="CHEBI:17562"/>
        <dbReference type="ChEBI" id="CHEBI:30616"/>
        <dbReference type="ChEBI" id="CHEBI:60377"/>
        <dbReference type="ChEBI" id="CHEBI:456216"/>
        <dbReference type="EC" id="2.7.1.48"/>
    </reaction>
</comment>
<comment type="catalytic activity">
    <reaction evidence="8">
        <text>uridine + ATP = UMP + ADP + H(+)</text>
        <dbReference type="Rhea" id="RHEA:16825"/>
        <dbReference type="ChEBI" id="CHEBI:15378"/>
        <dbReference type="ChEBI" id="CHEBI:16704"/>
        <dbReference type="ChEBI" id="CHEBI:30616"/>
        <dbReference type="ChEBI" id="CHEBI:57865"/>
        <dbReference type="ChEBI" id="CHEBI:456216"/>
        <dbReference type="EC" id="2.7.1.48"/>
    </reaction>
</comment>
<dbReference type="Gene3D" id="3.40.50.300">
    <property type="entry name" value="P-loop containing nucleotide triphosphate hydrolases"/>
    <property type="match status" value="1"/>
</dbReference>
<protein>
    <recommendedName>
        <fullName evidence="3">uridine/cytidine kinase</fullName>
        <ecNumber evidence="3">2.7.1.48</ecNumber>
    </recommendedName>
</protein>
<feature type="domain" description="Phosphoribulokinase/uridine kinase" evidence="9">
    <location>
        <begin position="30"/>
        <end position="223"/>
    </location>
</feature>
<comment type="caution">
    <text evidence="10">The sequence shown here is derived from an EMBL/GenBank/DDBJ whole genome shotgun (WGS) entry which is preliminary data.</text>
</comment>
<dbReference type="PANTHER" id="PTHR10285">
    <property type="entry name" value="URIDINE KINASE"/>
    <property type="match status" value="1"/>
</dbReference>
<dbReference type="AlphaFoldDB" id="A0A177B9Y8"/>
<dbReference type="InterPro" id="IPR027417">
    <property type="entry name" value="P-loop_NTPase"/>
</dbReference>
<dbReference type="InterPro" id="IPR000764">
    <property type="entry name" value="Uridine_kinase-like"/>
</dbReference>
<reference evidence="10 11" key="1">
    <citation type="submission" date="2016-04" db="EMBL/GenBank/DDBJ databases">
        <title>The genome of Intoshia linei affirms orthonectids as highly simplified spiralians.</title>
        <authorList>
            <person name="Mikhailov K.V."/>
            <person name="Slusarev G.S."/>
            <person name="Nikitin M.A."/>
            <person name="Logacheva M.D."/>
            <person name="Penin A."/>
            <person name="Aleoshin V."/>
            <person name="Panchin Y.V."/>
        </authorList>
    </citation>
    <scope>NUCLEOTIDE SEQUENCE [LARGE SCALE GENOMIC DNA]</scope>
    <source>
        <strain evidence="10">Intl2013</strain>
        <tissue evidence="10">Whole animal</tissue>
    </source>
</reference>
<dbReference type="GO" id="GO:0005524">
    <property type="term" value="F:ATP binding"/>
    <property type="evidence" value="ECO:0007669"/>
    <property type="project" value="InterPro"/>
</dbReference>
<evidence type="ECO:0000256" key="7">
    <source>
        <dbReference type="ARBA" id="ARBA00047436"/>
    </source>
</evidence>
<gene>
    <name evidence="10" type="ORF">A3Q56_01797</name>
</gene>
<comment type="pathway">
    <text evidence="1">Pyrimidine metabolism; UMP biosynthesis via salvage pathway; UMP from uridine: step 1/1.</text>
</comment>
<evidence type="ECO:0000256" key="8">
    <source>
        <dbReference type="ARBA" id="ARBA00048909"/>
    </source>
</evidence>
<dbReference type="NCBIfam" id="NF004018">
    <property type="entry name" value="PRK05480.1"/>
    <property type="match status" value="1"/>
</dbReference>
<dbReference type="Pfam" id="PF00485">
    <property type="entry name" value="PRK"/>
    <property type="match status" value="1"/>
</dbReference>
<evidence type="ECO:0000259" key="9">
    <source>
        <dbReference type="Pfam" id="PF00485"/>
    </source>
</evidence>
<dbReference type="SUPFAM" id="SSF52540">
    <property type="entry name" value="P-loop containing nucleoside triphosphate hydrolases"/>
    <property type="match status" value="1"/>
</dbReference>
<dbReference type="OrthoDB" id="10257085at2759"/>
<dbReference type="PRINTS" id="PR00988">
    <property type="entry name" value="URIDINKINASE"/>
</dbReference>
<dbReference type="Proteomes" id="UP000078046">
    <property type="component" value="Unassembled WGS sequence"/>
</dbReference>
<evidence type="ECO:0000256" key="5">
    <source>
        <dbReference type="ARBA" id="ARBA00022741"/>
    </source>
</evidence>
<dbReference type="UniPathway" id="UPA00579">
    <property type="reaction ID" value="UER00640"/>
</dbReference>
<dbReference type="EMBL" id="LWCA01000157">
    <property type="protein sequence ID" value="OAF70361.1"/>
    <property type="molecule type" value="Genomic_DNA"/>
</dbReference>
<dbReference type="UniPathway" id="UPA00574">
    <property type="reaction ID" value="UER00637"/>
</dbReference>
<dbReference type="GO" id="GO:0044206">
    <property type="term" value="P:UMP salvage"/>
    <property type="evidence" value="ECO:0007669"/>
    <property type="project" value="UniProtKB-UniPathway"/>
</dbReference>
<name>A0A177B9Y8_9BILA</name>
<keyword evidence="6" id="KW-0418">Kinase</keyword>
<evidence type="ECO:0000313" key="11">
    <source>
        <dbReference type="Proteomes" id="UP000078046"/>
    </source>
</evidence>
<keyword evidence="4" id="KW-0808">Transferase</keyword>
<dbReference type="EC" id="2.7.1.48" evidence="3"/>
<evidence type="ECO:0000256" key="3">
    <source>
        <dbReference type="ARBA" id="ARBA00012137"/>
    </source>
</evidence>